<dbReference type="PROSITE" id="PS51770">
    <property type="entry name" value="HOTDOG_ACOT"/>
    <property type="match status" value="1"/>
</dbReference>
<dbReference type="InterPro" id="IPR029069">
    <property type="entry name" value="HotDog_dom_sf"/>
</dbReference>
<organism evidence="3 4">
    <name type="scientific">Natrinema soli</name>
    <dbReference type="NCBI Taxonomy" id="1930624"/>
    <lineage>
        <taxon>Archaea</taxon>
        <taxon>Methanobacteriati</taxon>
        <taxon>Methanobacteriota</taxon>
        <taxon>Stenosarchaea group</taxon>
        <taxon>Halobacteria</taxon>
        <taxon>Halobacteriales</taxon>
        <taxon>Natrialbaceae</taxon>
        <taxon>Natrinema</taxon>
    </lineage>
</organism>
<dbReference type="InterPro" id="IPR040170">
    <property type="entry name" value="Cytosol_ACT"/>
</dbReference>
<feature type="domain" description="HotDog ACOT-type" evidence="2">
    <location>
        <begin position="5"/>
        <end position="117"/>
    </location>
</feature>
<dbReference type="GO" id="GO:0047617">
    <property type="term" value="F:fatty acyl-CoA hydrolase activity"/>
    <property type="evidence" value="ECO:0007669"/>
    <property type="project" value="UniProtKB-EC"/>
</dbReference>
<dbReference type="PANTHER" id="PTHR11049:SF24">
    <property type="entry name" value="CYTOSOLIC ACYL COENZYME A THIOESTER HYDROLASE"/>
    <property type="match status" value="1"/>
</dbReference>
<evidence type="ECO:0000313" key="4">
    <source>
        <dbReference type="Proteomes" id="UP001596383"/>
    </source>
</evidence>
<dbReference type="AlphaFoldDB" id="A0ABD5SRE9"/>
<dbReference type="Gene3D" id="3.10.129.10">
    <property type="entry name" value="Hotdog Thioesterase"/>
    <property type="match status" value="1"/>
</dbReference>
<gene>
    <name evidence="3" type="ORF">ACFQE6_22250</name>
</gene>
<dbReference type="SUPFAM" id="SSF54637">
    <property type="entry name" value="Thioesterase/thiol ester dehydrase-isomerase"/>
    <property type="match status" value="1"/>
</dbReference>
<dbReference type="CDD" id="cd03442">
    <property type="entry name" value="BFIT_BACH"/>
    <property type="match status" value="1"/>
</dbReference>
<protein>
    <submittedName>
        <fullName evidence="3">Acyl-CoA thioesterase</fullName>
        <ecNumber evidence="3">3.1.2.20</ecNumber>
    </submittedName>
</protein>
<keyword evidence="1 3" id="KW-0378">Hydrolase</keyword>
<reference evidence="3 4" key="1">
    <citation type="journal article" date="2019" name="Int. J. Syst. Evol. Microbiol.">
        <title>The Global Catalogue of Microorganisms (GCM) 10K type strain sequencing project: providing services to taxonomists for standard genome sequencing and annotation.</title>
        <authorList>
            <consortium name="The Broad Institute Genomics Platform"/>
            <consortium name="The Broad Institute Genome Sequencing Center for Infectious Disease"/>
            <person name="Wu L."/>
            <person name="Ma J."/>
        </authorList>
    </citation>
    <scope>NUCLEOTIDE SEQUENCE [LARGE SCALE GENOMIC DNA]</scope>
    <source>
        <strain evidence="3 4">LMG 29247</strain>
    </source>
</reference>
<keyword evidence="4" id="KW-1185">Reference proteome</keyword>
<dbReference type="RefSeq" id="WP_273740476.1">
    <property type="nucleotide sequence ID" value="NZ_JAQIVI010000402.1"/>
</dbReference>
<dbReference type="EMBL" id="JBHSWV010000402">
    <property type="protein sequence ID" value="MFC6767612.1"/>
    <property type="molecule type" value="Genomic_DNA"/>
</dbReference>
<evidence type="ECO:0000313" key="3">
    <source>
        <dbReference type="EMBL" id="MFC6767612.1"/>
    </source>
</evidence>
<dbReference type="EC" id="3.1.2.20" evidence="3"/>
<evidence type="ECO:0000256" key="1">
    <source>
        <dbReference type="ARBA" id="ARBA00022801"/>
    </source>
</evidence>
<accession>A0ABD5SRE9</accession>
<sequence>MTDLIETVIENREMVQPNHANMLETAHGGHVMKWMDEVGAMSAMRFSGETCVTARVDQMNFERSIAVGDTAFITAYVYEAGTSSVKVRLITEREDLRTREREQTTELYFVYVAIDDDGSPTTVPELTVTTEEGERLRRAALENEAGAVDSS</sequence>
<dbReference type="InterPro" id="IPR006683">
    <property type="entry name" value="Thioestr_dom"/>
</dbReference>
<evidence type="ECO:0000259" key="2">
    <source>
        <dbReference type="PROSITE" id="PS51770"/>
    </source>
</evidence>
<proteinExistence type="predicted"/>
<dbReference type="Proteomes" id="UP001596383">
    <property type="component" value="Unassembled WGS sequence"/>
</dbReference>
<dbReference type="Pfam" id="PF03061">
    <property type="entry name" value="4HBT"/>
    <property type="match status" value="1"/>
</dbReference>
<dbReference type="PANTHER" id="PTHR11049">
    <property type="entry name" value="ACYL COENZYME A THIOESTER HYDROLASE"/>
    <property type="match status" value="1"/>
</dbReference>
<dbReference type="InterPro" id="IPR033120">
    <property type="entry name" value="HOTDOG_ACOT"/>
</dbReference>
<comment type="caution">
    <text evidence="3">The sequence shown here is derived from an EMBL/GenBank/DDBJ whole genome shotgun (WGS) entry which is preliminary data.</text>
</comment>
<name>A0ABD5SRE9_9EURY</name>